<dbReference type="AlphaFoldDB" id="A0A3S5GY04"/>
<evidence type="ECO:0000313" key="1">
    <source>
        <dbReference type="EMBL" id="AYM54105.1"/>
    </source>
</evidence>
<proteinExistence type="predicted"/>
<accession>A0A3S5GY04</accession>
<name>A0A3S5GY04_9BACT</name>
<reference evidence="1" key="1">
    <citation type="journal article" date="2018" name="J. Ind. Microbiol. Biotechnol.">
        <title>Genome mining reveals uncommon alkylpyrones as type III PKS products from myxobacteria.</title>
        <authorList>
            <person name="Hug J.J."/>
            <person name="Panter F."/>
            <person name="Krug D."/>
            <person name="Muller R."/>
        </authorList>
    </citation>
    <scope>NUCLEOTIDE SEQUENCE</scope>
    <source>
        <strain evidence="1">Sp. MSr9030</strain>
    </source>
</reference>
<dbReference type="EMBL" id="MH908917">
    <property type="protein sequence ID" value="AYM54105.1"/>
    <property type="molecule type" value="Genomic_DNA"/>
</dbReference>
<organism evidence="1">
    <name type="scientific">Chondromyces catenulatus</name>
    <dbReference type="NCBI Taxonomy" id="1653841"/>
    <lineage>
        <taxon>Bacteria</taxon>
        <taxon>Pseudomonadati</taxon>
        <taxon>Myxococcota</taxon>
        <taxon>Polyangia</taxon>
        <taxon>Polyangiales</taxon>
        <taxon>Polyangiaceae</taxon>
        <taxon>Chondromyces</taxon>
    </lineage>
</organism>
<sequence length="152" mass="16995">MKNMAFQKVGDYFVLVHNAAAPTDDEWDEYMAQWDYNSILVVTDGGAPTASQRKRMKTRVEQFRSDPTQTKRNVKVATITASSFVRGVLTALGWFYHDAYAAFPPDHIDQALSYLGIPPKHHIGMKTAVQTLRQQLKKSKAAGIVRPVTGGR</sequence>
<protein>
    <submittedName>
        <fullName evidence="1">Uncharacterized protein</fullName>
    </submittedName>
</protein>